<protein>
    <submittedName>
        <fullName evidence="2">Uncharacterized protein</fullName>
    </submittedName>
</protein>
<gene>
    <name evidence="2" type="primary">13</name>
    <name evidence="2" type="ORF">Adjutor_13</name>
</gene>
<accession>B2ZNR0</accession>
<evidence type="ECO:0000256" key="1">
    <source>
        <dbReference type="SAM" id="MobiDB-lite"/>
    </source>
</evidence>
<feature type="compositionally biased region" description="Basic residues" evidence="1">
    <location>
        <begin position="68"/>
        <end position="77"/>
    </location>
</feature>
<dbReference type="Proteomes" id="UP000001200">
    <property type="component" value="Segment"/>
</dbReference>
<organism evidence="2 3">
    <name type="scientific">Mycobacterium phage Adjutor</name>
    <dbReference type="NCBI Taxonomy" id="528321"/>
    <lineage>
        <taxon>Viruses</taxon>
        <taxon>Duplodnaviria</taxon>
        <taxon>Heunggongvirae</taxon>
        <taxon>Uroviricota</taxon>
        <taxon>Caudoviricetes</taxon>
        <taxon>Dclasvirinae</taxon>
        <taxon>Plotvirus</taxon>
        <taxon>Plotvirus plot</taxon>
    </lineage>
</organism>
<name>B2ZNR0_9CAUD</name>
<proteinExistence type="predicted"/>
<sequence>MEYRRNTMQSSQQPCLTLRKMRNKAYAKGLATTDLDRRLEDINCSLRGLLHVTPSSCFSETCIQRSQRVNRRQRSRRSKQDSTTIAAF</sequence>
<evidence type="ECO:0000313" key="2">
    <source>
        <dbReference type="EMBL" id="ACD49598.1"/>
    </source>
</evidence>
<evidence type="ECO:0000313" key="3">
    <source>
        <dbReference type="Proteomes" id="UP000001200"/>
    </source>
</evidence>
<feature type="region of interest" description="Disordered" evidence="1">
    <location>
        <begin position="68"/>
        <end position="88"/>
    </location>
</feature>
<dbReference type="EMBL" id="EU676000">
    <property type="protein sequence ID" value="ACD49598.1"/>
    <property type="molecule type" value="Genomic_DNA"/>
</dbReference>
<reference evidence="2 3" key="1">
    <citation type="submission" date="2008-04" db="EMBL/GenBank/DDBJ databases">
        <authorList>
            <person name="Simanek B.Z."/>
            <person name="Altman D.S."/>
            <person name="Lyons C.W."/>
            <person name="Edgar R.H."/>
            <person name="Ko C."/>
            <person name="Swigonova Z.U."/>
            <person name="Jacobs-Sera D."/>
            <person name="Hendrix R.W."/>
            <person name="Hatfull G.F."/>
        </authorList>
    </citation>
    <scope>NUCLEOTIDE SEQUENCE [LARGE SCALE GENOMIC DNA]</scope>
</reference>